<dbReference type="Pfam" id="PF04023">
    <property type="entry name" value="FeoA"/>
    <property type="match status" value="1"/>
</dbReference>
<organism evidence="4 5">
    <name type="scientific">Gilvimarinus japonicus</name>
    <dbReference type="NCBI Taxonomy" id="1796469"/>
    <lineage>
        <taxon>Bacteria</taxon>
        <taxon>Pseudomonadati</taxon>
        <taxon>Pseudomonadota</taxon>
        <taxon>Gammaproteobacteria</taxon>
        <taxon>Cellvibrionales</taxon>
        <taxon>Cellvibrionaceae</taxon>
        <taxon>Gilvimarinus</taxon>
    </lineage>
</organism>
<feature type="region of interest" description="Disordered" evidence="2">
    <location>
        <begin position="1"/>
        <end position="22"/>
    </location>
</feature>
<dbReference type="InterPro" id="IPR052713">
    <property type="entry name" value="FeoA"/>
</dbReference>
<evidence type="ECO:0000313" key="5">
    <source>
        <dbReference type="Proteomes" id="UP001595548"/>
    </source>
</evidence>
<dbReference type="InterPro" id="IPR007167">
    <property type="entry name" value="Fe-transptr_FeoA-like"/>
</dbReference>
<keyword evidence="5" id="KW-1185">Reference proteome</keyword>
<gene>
    <name evidence="4" type="ORF">ACFOEB_05245</name>
</gene>
<feature type="compositionally biased region" description="Polar residues" evidence="2">
    <location>
        <begin position="11"/>
        <end position="22"/>
    </location>
</feature>
<evidence type="ECO:0000256" key="1">
    <source>
        <dbReference type="ARBA" id="ARBA00023004"/>
    </source>
</evidence>
<evidence type="ECO:0000313" key="4">
    <source>
        <dbReference type="EMBL" id="MFC3154601.1"/>
    </source>
</evidence>
<reference evidence="5" key="1">
    <citation type="journal article" date="2019" name="Int. J. Syst. Evol. Microbiol.">
        <title>The Global Catalogue of Microorganisms (GCM) 10K type strain sequencing project: providing services to taxonomists for standard genome sequencing and annotation.</title>
        <authorList>
            <consortium name="The Broad Institute Genomics Platform"/>
            <consortium name="The Broad Institute Genome Sequencing Center for Infectious Disease"/>
            <person name="Wu L."/>
            <person name="Ma J."/>
        </authorList>
    </citation>
    <scope>NUCLEOTIDE SEQUENCE [LARGE SCALE GENOMIC DNA]</scope>
    <source>
        <strain evidence="5">KCTC 52141</strain>
    </source>
</reference>
<feature type="domain" description="Ferrous iron transporter FeoA-like" evidence="3">
    <location>
        <begin position="20"/>
        <end position="100"/>
    </location>
</feature>
<sequence length="105" mass="11203">MTSSSTSTDSGASAQIKSTRSLDQCRKGETLRITELLAQPAFGEHDEEVTLRLKELGFLPGVTMMVLGYGFLGRDPLAVKIAGTKFALRRTEASKIAVATAEAQA</sequence>
<proteinExistence type="predicted"/>
<name>A0ABV7HSY7_9GAMM</name>
<dbReference type="InterPro" id="IPR038157">
    <property type="entry name" value="FeoA_core_dom"/>
</dbReference>
<dbReference type="InterPro" id="IPR008988">
    <property type="entry name" value="Transcriptional_repressor_C"/>
</dbReference>
<dbReference type="PANTHER" id="PTHR42954">
    <property type="entry name" value="FE(2+) TRANSPORT PROTEIN A"/>
    <property type="match status" value="1"/>
</dbReference>
<dbReference type="RefSeq" id="WP_339617922.1">
    <property type="nucleotide sequence ID" value="NZ_AP031500.1"/>
</dbReference>
<keyword evidence="1" id="KW-0408">Iron</keyword>
<protein>
    <submittedName>
        <fullName evidence="4">Ferrous iron transport protein A</fullName>
    </submittedName>
</protein>
<dbReference type="SMART" id="SM00899">
    <property type="entry name" value="FeoA"/>
    <property type="match status" value="1"/>
</dbReference>
<dbReference type="Gene3D" id="2.30.30.90">
    <property type="match status" value="1"/>
</dbReference>
<dbReference type="SUPFAM" id="SSF50037">
    <property type="entry name" value="C-terminal domain of transcriptional repressors"/>
    <property type="match status" value="1"/>
</dbReference>
<evidence type="ECO:0000256" key="2">
    <source>
        <dbReference type="SAM" id="MobiDB-lite"/>
    </source>
</evidence>
<dbReference type="EMBL" id="JBHRTL010000005">
    <property type="protein sequence ID" value="MFC3154601.1"/>
    <property type="molecule type" value="Genomic_DNA"/>
</dbReference>
<feature type="compositionally biased region" description="Low complexity" evidence="2">
    <location>
        <begin position="1"/>
        <end position="10"/>
    </location>
</feature>
<accession>A0ABV7HSY7</accession>
<dbReference type="Proteomes" id="UP001595548">
    <property type="component" value="Unassembled WGS sequence"/>
</dbReference>
<comment type="caution">
    <text evidence="4">The sequence shown here is derived from an EMBL/GenBank/DDBJ whole genome shotgun (WGS) entry which is preliminary data.</text>
</comment>
<dbReference type="PANTHER" id="PTHR42954:SF2">
    <property type="entry name" value="FE(2+) TRANSPORT PROTEIN A"/>
    <property type="match status" value="1"/>
</dbReference>
<evidence type="ECO:0000259" key="3">
    <source>
        <dbReference type="SMART" id="SM00899"/>
    </source>
</evidence>